<dbReference type="AlphaFoldDB" id="A0A2P4XUT6"/>
<dbReference type="PANTHER" id="PTHR33324:SF2">
    <property type="entry name" value="MYB_SANT-LIKE DNA-BINDING DOMAIN-CONTAINING PROTEIN"/>
    <property type="match status" value="1"/>
</dbReference>
<gene>
    <name evidence="3" type="ORF">PHPALM_14444</name>
</gene>
<feature type="compositionally biased region" description="Polar residues" evidence="2">
    <location>
        <begin position="213"/>
        <end position="225"/>
    </location>
</feature>
<feature type="compositionally biased region" description="Basic residues" evidence="2">
    <location>
        <begin position="272"/>
        <end position="286"/>
    </location>
</feature>
<proteinExistence type="predicted"/>
<accession>A0A2P4XUT6</accession>
<name>A0A2P4XUT6_9STRA</name>
<keyword evidence="1" id="KW-0175">Coiled coil</keyword>
<feature type="compositionally biased region" description="Low complexity" evidence="2">
    <location>
        <begin position="287"/>
        <end position="306"/>
    </location>
</feature>
<dbReference type="EMBL" id="NCKW01007896">
    <property type="protein sequence ID" value="POM69287.1"/>
    <property type="molecule type" value="Genomic_DNA"/>
</dbReference>
<feature type="compositionally biased region" description="Low complexity" evidence="2">
    <location>
        <begin position="176"/>
        <end position="188"/>
    </location>
</feature>
<feature type="compositionally biased region" description="Polar residues" evidence="2">
    <location>
        <begin position="240"/>
        <end position="249"/>
    </location>
</feature>
<protein>
    <submittedName>
        <fullName evidence="3">Uncharacterized protein</fullName>
    </submittedName>
</protein>
<feature type="compositionally biased region" description="Basic and acidic residues" evidence="2">
    <location>
        <begin position="307"/>
        <end position="320"/>
    </location>
</feature>
<feature type="region of interest" description="Disordered" evidence="2">
    <location>
        <begin position="170"/>
        <end position="197"/>
    </location>
</feature>
<dbReference type="OrthoDB" id="126000at2759"/>
<evidence type="ECO:0000256" key="1">
    <source>
        <dbReference type="SAM" id="Coils"/>
    </source>
</evidence>
<sequence length="397" mass="44170">MVSTNEAMNTYLTEDDIKVLVSWIENPANFESIYGTSRKTTVGGKAKITKTAAYAQMAAHPRSKMKKYEGLKPRNMQQRWEHVVRKFRDVLKLQDGTGMGLTAAEIRQGVSLPTKLEKMCPCFYRLEALFGERPNMNAHATVELGAVVHAEINESVPTETEVRVLASAYENDDASRSSLHTSSSGGSSPICEESDDVVGRPQHMAELESGTATALFSPGTPNSPSLDEFKDHDLPPNPLVQPSNSTSATPQPALPQPPPQRKRVADIETAKPAKRSKKDKQRKTAKKTMLTTNPSAPQPPQSNSQPTDKKPVHASAHETRMSLSQAYARNAEAKIEFLGAKLEEERRQWNEKQAVLQKQNLDELQEKRSTRKQALLIELIRQNKTAEDIEVFMKMVE</sequence>
<evidence type="ECO:0000313" key="4">
    <source>
        <dbReference type="Proteomes" id="UP000237271"/>
    </source>
</evidence>
<evidence type="ECO:0000256" key="2">
    <source>
        <dbReference type="SAM" id="MobiDB-lite"/>
    </source>
</evidence>
<comment type="caution">
    <text evidence="3">The sequence shown here is derived from an EMBL/GenBank/DDBJ whole genome shotgun (WGS) entry which is preliminary data.</text>
</comment>
<keyword evidence="4" id="KW-1185">Reference proteome</keyword>
<organism evidence="3 4">
    <name type="scientific">Phytophthora palmivora</name>
    <dbReference type="NCBI Taxonomy" id="4796"/>
    <lineage>
        <taxon>Eukaryota</taxon>
        <taxon>Sar</taxon>
        <taxon>Stramenopiles</taxon>
        <taxon>Oomycota</taxon>
        <taxon>Peronosporomycetes</taxon>
        <taxon>Peronosporales</taxon>
        <taxon>Peronosporaceae</taxon>
        <taxon>Phytophthora</taxon>
    </lineage>
</organism>
<dbReference type="Proteomes" id="UP000237271">
    <property type="component" value="Unassembled WGS sequence"/>
</dbReference>
<dbReference type="PANTHER" id="PTHR33324">
    <property type="entry name" value="EXPRESSED PROTEIN"/>
    <property type="match status" value="1"/>
</dbReference>
<feature type="region of interest" description="Disordered" evidence="2">
    <location>
        <begin position="213"/>
        <end position="320"/>
    </location>
</feature>
<reference evidence="3 4" key="1">
    <citation type="journal article" date="2017" name="Genome Biol. Evol.">
        <title>Phytophthora megakarya and P. palmivora, closely related causal agents of cacao black pod rot, underwent increases in genome sizes and gene numbers by different mechanisms.</title>
        <authorList>
            <person name="Ali S.S."/>
            <person name="Shao J."/>
            <person name="Lary D.J."/>
            <person name="Kronmiller B."/>
            <person name="Shen D."/>
            <person name="Strem M.D."/>
            <person name="Amoako-Attah I."/>
            <person name="Akrofi A.Y."/>
            <person name="Begoude B.A."/>
            <person name="Ten Hoopen G.M."/>
            <person name="Coulibaly K."/>
            <person name="Kebe B.I."/>
            <person name="Melnick R.L."/>
            <person name="Guiltinan M.J."/>
            <person name="Tyler B.M."/>
            <person name="Meinhardt L.W."/>
            <person name="Bailey B.A."/>
        </authorList>
    </citation>
    <scope>NUCLEOTIDE SEQUENCE [LARGE SCALE GENOMIC DNA]</scope>
    <source>
        <strain evidence="4">sbr112.9</strain>
    </source>
</reference>
<evidence type="ECO:0000313" key="3">
    <source>
        <dbReference type="EMBL" id="POM69287.1"/>
    </source>
</evidence>
<feature type="coiled-coil region" evidence="1">
    <location>
        <begin position="328"/>
        <end position="359"/>
    </location>
</feature>